<dbReference type="RefSeq" id="WP_251973617.1">
    <property type="nucleotide sequence ID" value="NZ_AP025730.1"/>
</dbReference>
<dbReference type="InterPro" id="IPR019494">
    <property type="entry name" value="FIST_C"/>
</dbReference>
<organism evidence="3 4">
    <name type="scientific">Sphaerotilus microaerophilus</name>
    <dbReference type="NCBI Taxonomy" id="2914710"/>
    <lineage>
        <taxon>Bacteria</taxon>
        <taxon>Pseudomonadati</taxon>
        <taxon>Pseudomonadota</taxon>
        <taxon>Betaproteobacteria</taxon>
        <taxon>Burkholderiales</taxon>
        <taxon>Sphaerotilaceae</taxon>
        <taxon>Sphaerotilus</taxon>
    </lineage>
</organism>
<evidence type="ECO:0000313" key="4">
    <source>
        <dbReference type="Proteomes" id="UP001057498"/>
    </source>
</evidence>
<proteinExistence type="predicted"/>
<feature type="domain" description="FIST" evidence="1">
    <location>
        <begin position="23"/>
        <end position="220"/>
    </location>
</feature>
<reference evidence="3" key="1">
    <citation type="submission" date="2022-04" db="EMBL/GenBank/DDBJ databases">
        <title>Whole genome sequence of Sphaerotilus sp. FB-5.</title>
        <authorList>
            <person name="Takeda M."/>
            <person name="Narihara S."/>
            <person name="Akimoto M."/>
            <person name="Akimoto R."/>
            <person name="Nishiyashiki S."/>
            <person name="Murakami T."/>
        </authorList>
    </citation>
    <scope>NUCLEOTIDE SEQUENCE</scope>
    <source>
        <strain evidence="3">FB-5</strain>
    </source>
</reference>
<dbReference type="SMART" id="SM00897">
    <property type="entry name" value="FIST"/>
    <property type="match status" value="1"/>
</dbReference>
<evidence type="ECO:0000259" key="2">
    <source>
        <dbReference type="SMART" id="SM01204"/>
    </source>
</evidence>
<evidence type="ECO:0000259" key="1">
    <source>
        <dbReference type="SMART" id="SM00897"/>
    </source>
</evidence>
<feature type="domain" description="FIST C-domain" evidence="2">
    <location>
        <begin position="221"/>
        <end position="367"/>
    </location>
</feature>
<dbReference type="PANTHER" id="PTHR40252:SF2">
    <property type="entry name" value="BLR0328 PROTEIN"/>
    <property type="match status" value="1"/>
</dbReference>
<dbReference type="SMART" id="SM01204">
    <property type="entry name" value="FIST_C"/>
    <property type="match status" value="1"/>
</dbReference>
<evidence type="ECO:0008006" key="5">
    <source>
        <dbReference type="Google" id="ProtNLM"/>
    </source>
</evidence>
<accession>A0ABN6PKA9</accession>
<dbReference type="InterPro" id="IPR013702">
    <property type="entry name" value="FIST_domain_N"/>
</dbReference>
<protein>
    <recommendedName>
        <fullName evidence="5">FIST N domain protein</fullName>
    </recommendedName>
</protein>
<name>A0ABN6PKA9_9BURK</name>
<keyword evidence="4" id="KW-1185">Reference proteome</keyword>
<dbReference type="Pfam" id="PF08495">
    <property type="entry name" value="FIST"/>
    <property type="match status" value="1"/>
</dbReference>
<gene>
    <name evidence="3" type="ORF">CATMQ487_25740</name>
</gene>
<dbReference type="PANTHER" id="PTHR40252">
    <property type="entry name" value="BLR0328 PROTEIN"/>
    <property type="match status" value="1"/>
</dbReference>
<sequence length="390" mass="40275">MHIELSRRLASQGWSLQGSALSAPAQWVLYFGPTDALHDGAIARELHECHPQAIITGCSTGTTLLGADVADDEVCAAALRFDHTRIAAASAPLARAADSRGCGQHLGQALTAPDLALVVVLSQGSVVNGSELLAGLRDRLDGPGRAVPIVGGLAGDGGRFQTTLVGLGEHVAADQAVAIGLYGQRLQHAASAVGGWESFGPPRRVTGADGNVLRELDGRPALDLYERYLGEEAAGLPGTALLYPLRIWPPGQPELGVVRTVLAIDREARTMTFAGDLPQGWSAQLMRGHHEHLVDGAEAAARTAGQALACPPAKPTTGDTLALVVSCVGRRLLMGQRTCDEAEVTAAALPAGARAIGFYSYGELAPSVPGGACDLHNQTLAVTLIAESAG</sequence>
<dbReference type="EMBL" id="AP025730">
    <property type="protein sequence ID" value="BDI05604.1"/>
    <property type="molecule type" value="Genomic_DNA"/>
</dbReference>
<dbReference type="Proteomes" id="UP001057498">
    <property type="component" value="Chromosome"/>
</dbReference>
<dbReference type="Pfam" id="PF10442">
    <property type="entry name" value="FIST_C"/>
    <property type="match status" value="1"/>
</dbReference>
<evidence type="ECO:0000313" key="3">
    <source>
        <dbReference type="EMBL" id="BDI05604.1"/>
    </source>
</evidence>